<dbReference type="AlphaFoldDB" id="A0A7Y9JQ93"/>
<feature type="transmembrane region" description="Helical" evidence="1">
    <location>
        <begin position="20"/>
        <end position="37"/>
    </location>
</feature>
<accession>A0A7Y9JQ93</accession>
<organism evidence="2 3">
    <name type="scientific">Nocardioides marinisabuli</name>
    <dbReference type="NCBI Taxonomy" id="419476"/>
    <lineage>
        <taxon>Bacteria</taxon>
        <taxon>Bacillati</taxon>
        <taxon>Actinomycetota</taxon>
        <taxon>Actinomycetes</taxon>
        <taxon>Propionibacteriales</taxon>
        <taxon>Nocardioidaceae</taxon>
        <taxon>Nocardioides</taxon>
    </lineage>
</organism>
<feature type="transmembrane region" description="Helical" evidence="1">
    <location>
        <begin position="44"/>
        <end position="62"/>
    </location>
</feature>
<feature type="transmembrane region" description="Helical" evidence="1">
    <location>
        <begin position="68"/>
        <end position="90"/>
    </location>
</feature>
<evidence type="ECO:0000256" key="1">
    <source>
        <dbReference type="SAM" id="Phobius"/>
    </source>
</evidence>
<evidence type="ECO:0000313" key="3">
    <source>
        <dbReference type="Proteomes" id="UP000516957"/>
    </source>
</evidence>
<dbReference type="Proteomes" id="UP000516957">
    <property type="component" value="Unassembled WGS sequence"/>
</dbReference>
<proteinExistence type="predicted"/>
<dbReference type="EMBL" id="JACCBE010000001">
    <property type="protein sequence ID" value="NYD57220.1"/>
    <property type="molecule type" value="Genomic_DNA"/>
</dbReference>
<dbReference type="RefSeq" id="WP_179615012.1">
    <property type="nucleotide sequence ID" value="NZ_CP059163.1"/>
</dbReference>
<gene>
    <name evidence="2" type="ORF">BKA08_001458</name>
</gene>
<keyword evidence="1" id="KW-0472">Membrane</keyword>
<name>A0A7Y9JQ93_9ACTN</name>
<comment type="caution">
    <text evidence="2">The sequence shown here is derived from an EMBL/GenBank/DDBJ whole genome shotgun (WGS) entry which is preliminary data.</text>
</comment>
<keyword evidence="3" id="KW-1185">Reference proteome</keyword>
<keyword evidence="1" id="KW-1133">Transmembrane helix</keyword>
<protein>
    <submittedName>
        <fullName evidence="2">Putative membrane protein</fullName>
    </submittedName>
</protein>
<evidence type="ECO:0000313" key="2">
    <source>
        <dbReference type="EMBL" id="NYD57220.1"/>
    </source>
</evidence>
<reference evidence="2 3" key="1">
    <citation type="submission" date="2020-07" db="EMBL/GenBank/DDBJ databases">
        <title>Sequencing the genomes of 1000 actinobacteria strains.</title>
        <authorList>
            <person name="Klenk H.-P."/>
        </authorList>
    </citation>
    <scope>NUCLEOTIDE SEQUENCE [LARGE SCALE GENOMIC DNA]</scope>
    <source>
        <strain evidence="2 3">DSM 18965</strain>
    </source>
</reference>
<sequence length="132" mass="13914">MSLVRDVLGSAQRLPLAVQAWVFLVLMPVNLAALVVVGQPLGPLVAALAVGALAVNGVVMVLDRGFSLAMALPHVVLWVPLLGVIGYALLGRDDVGGAYAAYLVVLLVVDAVSLWFDVPDAKRWLAGQRDTF</sequence>
<feature type="transmembrane region" description="Helical" evidence="1">
    <location>
        <begin position="97"/>
        <end position="116"/>
    </location>
</feature>
<keyword evidence="1" id="KW-0812">Transmembrane</keyword>